<gene>
    <name evidence="1" type="ORF">GSTENG00021302001</name>
</gene>
<reference evidence="1" key="2">
    <citation type="submission" date="2004-02" db="EMBL/GenBank/DDBJ databases">
        <authorList>
            <consortium name="Genoscope"/>
            <consortium name="Whitehead Institute Centre for Genome Research"/>
        </authorList>
    </citation>
    <scope>NUCLEOTIDE SEQUENCE</scope>
</reference>
<name>Q4SAR2_TETNG</name>
<proteinExistence type="predicted"/>
<comment type="caution">
    <text evidence="1">The sequence shown here is derived from an EMBL/GenBank/DDBJ whole genome shotgun (WGS) entry which is preliminary data.</text>
</comment>
<reference evidence="1" key="1">
    <citation type="journal article" date="2004" name="Nature">
        <title>Genome duplication in the teleost fish Tetraodon nigroviridis reveals the early vertebrate proto-karyotype.</title>
        <authorList>
            <person name="Jaillon O."/>
            <person name="Aury J.-M."/>
            <person name="Brunet F."/>
            <person name="Petit J.-L."/>
            <person name="Stange-Thomann N."/>
            <person name="Mauceli E."/>
            <person name="Bouneau L."/>
            <person name="Fischer C."/>
            <person name="Ozouf-Costaz C."/>
            <person name="Bernot A."/>
            <person name="Nicaud S."/>
            <person name="Jaffe D."/>
            <person name="Fisher S."/>
            <person name="Lutfalla G."/>
            <person name="Dossat C."/>
            <person name="Segurens B."/>
            <person name="Dasilva C."/>
            <person name="Salanoubat M."/>
            <person name="Levy M."/>
            <person name="Boudet N."/>
            <person name="Castellano S."/>
            <person name="Anthouard V."/>
            <person name="Jubin C."/>
            <person name="Castelli V."/>
            <person name="Katinka M."/>
            <person name="Vacherie B."/>
            <person name="Biemont C."/>
            <person name="Skalli Z."/>
            <person name="Cattolico L."/>
            <person name="Poulain J."/>
            <person name="De Berardinis V."/>
            <person name="Cruaud C."/>
            <person name="Duprat S."/>
            <person name="Brottier P."/>
            <person name="Coutanceau J.-P."/>
            <person name="Gouzy J."/>
            <person name="Parra G."/>
            <person name="Lardier G."/>
            <person name="Chapple C."/>
            <person name="McKernan K.J."/>
            <person name="McEwan P."/>
            <person name="Bosak S."/>
            <person name="Kellis M."/>
            <person name="Volff J.-N."/>
            <person name="Guigo R."/>
            <person name="Zody M.C."/>
            <person name="Mesirov J."/>
            <person name="Lindblad-Toh K."/>
            <person name="Birren B."/>
            <person name="Nusbaum C."/>
            <person name="Kahn D."/>
            <person name="Robinson-Rechavi M."/>
            <person name="Laudet V."/>
            <person name="Schachter V."/>
            <person name="Quetier F."/>
            <person name="Saurin W."/>
            <person name="Scarpelli C."/>
            <person name="Wincker P."/>
            <person name="Lander E.S."/>
            <person name="Weissenbach J."/>
            <person name="Roest Crollius H."/>
        </authorList>
    </citation>
    <scope>NUCLEOTIDE SEQUENCE [LARGE SCALE GENOMIC DNA]</scope>
</reference>
<sequence>MLSCLLSEKPCLQHLAEVYRNSWWRLIVEAAESASTFEFKIRNESKLLRLQDFFFFFRLFFFFFFVEV</sequence>
<organism evidence="1">
    <name type="scientific">Tetraodon nigroviridis</name>
    <name type="common">Spotted green pufferfish</name>
    <name type="synonym">Chelonodon nigroviridis</name>
    <dbReference type="NCBI Taxonomy" id="99883"/>
    <lineage>
        <taxon>Eukaryota</taxon>
        <taxon>Metazoa</taxon>
        <taxon>Chordata</taxon>
        <taxon>Craniata</taxon>
        <taxon>Vertebrata</taxon>
        <taxon>Euteleostomi</taxon>
        <taxon>Actinopterygii</taxon>
        <taxon>Neopterygii</taxon>
        <taxon>Teleostei</taxon>
        <taxon>Neoteleostei</taxon>
        <taxon>Acanthomorphata</taxon>
        <taxon>Eupercaria</taxon>
        <taxon>Tetraodontiformes</taxon>
        <taxon>Tetradontoidea</taxon>
        <taxon>Tetraodontidae</taxon>
        <taxon>Tetraodon</taxon>
    </lineage>
</organism>
<protein>
    <submittedName>
        <fullName evidence="1">(spotted green pufferfish) hypothetical protein</fullName>
    </submittedName>
</protein>
<dbReference type="EMBL" id="CAAE01014679">
    <property type="protein sequence ID" value="CAG02270.1"/>
    <property type="molecule type" value="Genomic_DNA"/>
</dbReference>
<dbReference type="AlphaFoldDB" id="Q4SAR2"/>
<evidence type="ECO:0000313" key="1">
    <source>
        <dbReference type="EMBL" id="CAG02270.1"/>
    </source>
</evidence>
<accession>Q4SAR2</accession>
<dbReference type="KEGG" id="tng:GSTEN00021302G001"/>